<sequence length="252" mass="28127">MKLILTGVTGAAGIQIFRTAVLDSTITKITVLSRRALPSWMDIPQNDKTEVVVLKDFMDYPSDLPVRLVDHDACIWALGKSSVGLSDEEYTRITYDYTMSFVKQLEEGGVKNRVGEPFRIVYISGEGADQSEKSNVKFARIKGRTEKALLDLPAISGIKSSIIRPAYFFPSRDHPSDRLNIRSSTARALDCVAAPILRAVAPSMYTPIEGMGLFAVEVAKGRWHEENLFRNTRMVELVKSMEKAGAERRQEL</sequence>
<protein>
    <submittedName>
        <fullName evidence="1">Uncharacterized protein</fullName>
    </submittedName>
</protein>
<accession>A0ACB8C1M3</accession>
<dbReference type="Proteomes" id="UP000790709">
    <property type="component" value="Unassembled WGS sequence"/>
</dbReference>
<proteinExistence type="predicted"/>
<reference evidence="1" key="1">
    <citation type="journal article" date="2021" name="New Phytol.">
        <title>Evolutionary innovations through gain and loss of genes in the ectomycorrhizal Boletales.</title>
        <authorList>
            <person name="Wu G."/>
            <person name="Miyauchi S."/>
            <person name="Morin E."/>
            <person name="Kuo A."/>
            <person name="Drula E."/>
            <person name="Varga T."/>
            <person name="Kohler A."/>
            <person name="Feng B."/>
            <person name="Cao Y."/>
            <person name="Lipzen A."/>
            <person name="Daum C."/>
            <person name="Hundley H."/>
            <person name="Pangilinan J."/>
            <person name="Johnson J."/>
            <person name="Barry K."/>
            <person name="LaButti K."/>
            <person name="Ng V."/>
            <person name="Ahrendt S."/>
            <person name="Min B."/>
            <person name="Choi I.G."/>
            <person name="Park H."/>
            <person name="Plett J.M."/>
            <person name="Magnuson J."/>
            <person name="Spatafora J.W."/>
            <person name="Nagy L.G."/>
            <person name="Henrissat B."/>
            <person name="Grigoriev I.V."/>
            <person name="Yang Z.L."/>
            <person name="Xu J."/>
            <person name="Martin F.M."/>
        </authorList>
    </citation>
    <scope>NUCLEOTIDE SEQUENCE</scope>
    <source>
        <strain evidence="1">KUC20120723A-06</strain>
    </source>
</reference>
<evidence type="ECO:0000313" key="1">
    <source>
        <dbReference type="EMBL" id="KAH7930913.1"/>
    </source>
</evidence>
<name>A0ACB8C1M3_9AGAM</name>
<gene>
    <name evidence="1" type="ORF">BV22DRAFT_1077465</name>
</gene>
<keyword evidence="2" id="KW-1185">Reference proteome</keyword>
<comment type="caution">
    <text evidence="1">The sequence shown here is derived from an EMBL/GenBank/DDBJ whole genome shotgun (WGS) entry which is preliminary data.</text>
</comment>
<dbReference type="EMBL" id="MU266328">
    <property type="protein sequence ID" value="KAH7930913.1"/>
    <property type="molecule type" value="Genomic_DNA"/>
</dbReference>
<organism evidence="1 2">
    <name type="scientific">Leucogyrophana mollusca</name>
    <dbReference type="NCBI Taxonomy" id="85980"/>
    <lineage>
        <taxon>Eukaryota</taxon>
        <taxon>Fungi</taxon>
        <taxon>Dikarya</taxon>
        <taxon>Basidiomycota</taxon>
        <taxon>Agaricomycotina</taxon>
        <taxon>Agaricomycetes</taxon>
        <taxon>Agaricomycetidae</taxon>
        <taxon>Boletales</taxon>
        <taxon>Boletales incertae sedis</taxon>
        <taxon>Leucogyrophana</taxon>
    </lineage>
</organism>
<evidence type="ECO:0000313" key="2">
    <source>
        <dbReference type="Proteomes" id="UP000790709"/>
    </source>
</evidence>